<evidence type="ECO:0000313" key="1">
    <source>
        <dbReference type="EMBL" id="KNE25820.1"/>
    </source>
</evidence>
<sequence length="239" mass="26753">MSRTFTSFAEQDPAVKTLVNELPQLVGDVSTYRQHMLEIGRHLAESLFPQLLAAQPKDICVICTVEDADFLARGLIEKLEAHHLGNQTHLICMWNARAKVQGVSISPVLRSYEESFDKDNAVFIIVKSIISGACVVKTNLTKAISDNNPKRIFIASPVMLKGAEMRLQAEFPADVARKFEFVSYATDSEKSADGEEVIPGVGGSVYERLGFEGEKDKNRYVPEIVRERRRKAYPEMYAI</sequence>
<reference evidence="1 2" key="1">
    <citation type="submission" date="2015-07" db="EMBL/GenBank/DDBJ databases">
        <title>Draft genome of Achromobacter spanius.</title>
        <authorList>
            <person name="Wang X."/>
        </authorList>
    </citation>
    <scope>NUCLEOTIDE SEQUENCE [LARGE SCALE GENOMIC DNA]</scope>
    <source>
        <strain evidence="1 2">CGMCC9173</strain>
    </source>
</reference>
<accession>A0AAW3HZC9</accession>
<dbReference type="Proteomes" id="UP000037511">
    <property type="component" value="Unassembled WGS sequence"/>
</dbReference>
<dbReference type="EMBL" id="LGVG01000030">
    <property type="protein sequence ID" value="KNE25820.1"/>
    <property type="molecule type" value="Genomic_DNA"/>
</dbReference>
<gene>
    <name evidence="1" type="ORF">AFM18_20555</name>
</gene>
<dbReference type="RefSeq" id="WP_050448733.1">
    <property type="nucleotide sequence ID" value="NZ_LGVG01000030.1"/>
</dbReference>
<evidence type="ECO:0000313" key="2">
    <source>
        <dbReference type="Proteomes" id="UP000037511"/>
    </source>
</evidence>
<comment type="caution">
    <text evidence="1">The sequence shown here is derived from an EMBL/GenBank/DDBJ whole genome shotgun (WGS) entry which is preliminary data.</text>
</comment>
<dbReference type="AlphaFoldDB" id="A0AAW3HZC9"/>
<protein>
    <submittedName>
        <fullName evidence="1">Uncharacterized protein</fullName>
    </submittedName>
</protein>
<name>A0AAW3HZC9_9BURK</name>
<organism evidence="1 2">
    <name type="scientific">Achromobacter spanius</name>
    <dbReference type="NCBI Taxonomy" id="217203"/>
    <lineage>
        <taxon>Bacteria</taxon>
        <taxon>Pseudomonadati</taxon>
        <taxon>Pseudomonadota</taxon>
        <taxon>Betaproteobacteria</taxon>
        <taxon>Burkholderiales</taxon>
        <taxon>Alcaligenaceae</taxon>
        <taxon>Achromobacter</taxon>
    </lineage>
</organism>
<proteinExistence type="predicted"/>